<evidence type="ECO:0000313" key="2">
    <source>
        <dbReference type="Proteomes" id="UP000800036"/>
    </source>
</evidence>
<keyword evidence="2" id="KW-1185">Reference proteome</keyword>
<accession>A0A6A5UPI2</accession>
<name>A0A6A5UPI2_9PLEO</name>
<evidence type="ECO:0000313" key="1">
    <source>
        <dbReference type="EMBL" id="KAF1965692.1"/>
    </source>
</evidence>
<dbReference type="Proteomes" id="UP000800036">
    <property type="component" value="Unassembled WGS sequence"/>
</dbReference>
<reference evidence="1" key="1">
    <citation type="journal article" date="2020" name="Stud. Mycol.">
        <title>101 Dothideomycetes genomes: a test case for predicting lifestyles and emergence of pathogens.</title>
        <authorList>
            <person name="Haridas S."/>
            <person name="Albert R."/>
            <person name="Binder M."/>
            <person name="Bloem J."/>
            <person name="Labutti K."/>
            <person name="Salamov A."/>
            <person name="Andreopoulos B."/>
            <person name="Baker S."/>
            <person name="Barry K."/>
            <person name="Bills G."/>
            <person name="Bluhm B."/>
            <person name="Cannon C."/>
            <person name="Castanera R."/>
            <person name="Culley D."/>
            <person name="Daum C."/>
            <person name="Ezra D."/>
            <person name="Gonzalez J."/>
            <person name="Henrissat B."/>
            <person name="Kuo A."/>
            <person name="Liang C."/>
            <person name="Lipzen A."/>
            <person name="Lutzoni F."/>
            <person name="Magnuson J."/>
            <person name="Mondo S."/>
            <person name="Nolan M."/>
            <person name="Ohm R."/>
            <person name="Pangilinan J."/>
            <person name="Park H.-J."/>
            <person name="Ramirez L."/>
            <person name="Alfaro M."/>
            <person name="Sun H."/>
            <person name="Tritt A."/>
            <person name="Yoshinaga Y."/>
            <person name="Zwiers L.-H."/>
            <person name="Turgeon B."/>
            <person name="Goodwin S."/>
            <person name="Spatafora J."/>
            <person name="Crous P."/>
            <person name="Grigoriev I."/>
        </authorList>
    </citation>
    <scope>NUCLEOTIDE SEQUENCE</scope>
    <source>
        <strain evidence="1">CBS 107.79</strain>
    </source>
</reference>
<dbReference type="EMBL" id="ML976757">
    <property type="protein sequence ID" value="KAF1965692.1"/>
    <property type="molecule type" value="Genomic_DNA"/>
</dbReference>
<sequence length="142" mass="16443">MAASPNSVENVSLSYKFILMMQLVLALCRKSFICAHLDLFQHMQPSGKNLTRPSSFGWQAFCLNYASLRQQPTMGGITVLPQTRQVRYLRAGRLLFCFWCRLKHRELETLEGFRSRRVGSRPHVHIAHRITFCPSELPHVNR</sequence>
<dbReference type="AlphaFoldDB" id="A0A6A5UPI2"/>
<protein>
    <submittedName>
        <fullName evidence="1">Uncharacterized protein</fullName>
    </submittedName>
</protein>
<organism evidence="1 2">
    <name type="scientific">Bimuria novae-zelandiae CBS 107.79</name>
    <dbReference type="NCBI Taxonomy" id="1447943"/>
    <lineage>
        <taxon>Eukaryota</taxon>
        <taxon>Fungi</taxon>
        <taxon>Dikarya</taxon>
        <taxon>Ascomycota</taxon>
        <taxon>Pezizomycotina</taxon>
        <taxon>Dothideomycetes</taxon>
        <taxon>Pleosporomycetidae</taxon>
        <taxon>Pleosporales</taxon>
        <taxon>Massarineae</taxon>
        <taxon>Didymosphaeriaceae</taxon>
        <taxon>Bimuria</taxon>
    </lineage>
</organism>
<proteinExistence type="predicted"/>
<gene>
    <name evidence="1" type="ORF">BU23DRAFT_18358</name>
</gene>